<dbReference type="EMBL" id="VSRR010034108">
    <property type="protein sequence ID" value="MPC72085.1"/>
    <property type="molecule type" value="Genomic_DNA"/>
</dbReference>
<protein>
    <submittedName>
        <fullName evidence="1">Uncharacterized protein</fullName>
    </submittedName>
</protein>
<dbReference type="AlphaFoldDB" id="A0A5B7HQW0"/>
<name>A0A5B7HQW0_PORTR</name>
<proteinExistence type="predicted"/>
<comment type="caution">
    <text evidence="1">The sequence shown here is derived from an EMBL/GenBank/DDBJ whole genome shotgun (WGS) entry which is preliminary data.</text>
</comment>
<sequence>MHTNEIIQCFPALVELGERWEAVFGANVRLNKIMYTCALE</sequence>
<accession>A0A5B7HQW0</accession>
<dbReference type="Proteomes" id="UP000324222">
    <property type="component" value="Unassembled WGS sequence"/>
</dbReference>
<evidence type="ECO:0000313" key="1">
    <source>
        <dbReference type="EMBL" id="MPC72085.1"/>
    </source>
</evidence>
<organism evidence="1 2">
    <name type="scientific">Portunus trituberculatus</name>
    <name type="common">Swimming crab</name>
    <name type="synonym">Neptunus trituberculatus</name>
    <dbReference type="NCBI Taxonomy" id="210409"/>
    <lineage>
        <taxon>Eukaryota</taxon>
        <taxon>Metazoa</taxon>
        <taxon>Ecdysozoa</taxon>
        <taxon>Arthropoda</taxon>
        <taxon>Crustacea</taxon>
        <taxon>Multicrustacea</taxon>
        <taxon>Malacostraca</taxon>
        <taxon>Eumalacostraca</taxon>
        <taxon>Eucarida</taxon>
        <taxon>Decapoda</taxon>
        <taxon>Pleocyemata</taxon>
        <taxon>Brachyura</taxon>
        <taxon>Eubrachyura</taxon>
        <taxon>Portunoidea</taxon>
        <taxon>Portunidae</taxon>
        <taxon>Portuninae</taxon>
        <taxon>Portunus</taxon>
    </lineage>
</organism>
<reference evidence="1 2" key="1">
    <citation type="submission" date="2019-05" db="EMBL/GenBank/DDBJ databases">
        <title>Another draft genome of Portunus trituberculatus and its Hox gene families provides insights of decapod evolution.</title>
        <authorList>
            <person name="Jeong J.-H."/>
            <person name="Song I."/>
            <person name="Kim S."/>
            <person name="Choi T."/>
            <person name="Kim D."/>
            <person name="Ryu S."/>
            <person name="Kim W."/>
        </authorList>
    </citation>
    <scope>NUCLEOTIDE SEQUENCE [LARGE SCALE GENOMIC DNA]</scope>
    <source>
        <tissue evidence="1">Muscle</tissue>
    </source>
</reference>
<gene>
    <name evidence="1" type="ORF">E2C01_066378</name>
</gene>
<keyword evidence="2" id="KW-1185">Reference proteome</keyword>
<evidence type="ECO:0000313" key="2">
    <source>
        <dbReference type="Proteomes" id="UP000324222"/>
    </source>
</evidence>